<keyword evidence="1" id="KW-0812">Transmembrane</keyword>
<accession>A0A482TMC6</accession>
<feature type="transmembrane region" description="Helical" evidence="1">
    <location>
        <begin position="6"/>
        <end position="23"/>
    </location>
</feature>
<evidence type="ECO:0000313" key="4">
    <source>
        <dbReference type="Proteomes" id="UP000294028"/>
    </source>
</evidence>
<evidence type="ECO:0000313" key="3">
    <source>
        <dbReference type="EMBL" id="RYJ14065.1"/>
    </source>
</evidence>
<dbReference type="Pfam" id="PF19701">
    <property type="entry name" value="DUF6199"/>
    <property type="match status" value="1"/>
</dbReference>
<evidence type="ECO:0000259" key="2">
    <source>
        <dbReference type="Pfam" id="PF19701"/>
    </source>
</evidence>
<dbReference type="RefSeq" id="WP_129784466.1">
    <property type="nucleotide sequence ID" value="NZ_RZHH01000002.1"/>
</dbReference>
<dbReference type="EMBL" id="RZHH01000002">
    <property type="protein sequence ID" value="RYJ14065.1"/>
    <property type="molecule type" value="Genomic_DNA"/>
</dbReference>
<dbReference type="AlphaFoldDB" id="A0A482TMC6"/>
<sequence length="76" mass="8188">MPPAIFRLVPALIALMAAAMALFPKRLSRWQMHGPDGTTTVEPSGARLLMMRIVGAVIAIIGLLMAFGGPMAFFYI</sequence>
<gene>
    <name evidence="3" type="ORF">ELS19_08840</name>
</gene>
<dbReference type="Proteomes" id="UP000294028">
    <property type="component" value="Unassembled WGS sequence"/>
</dbReference>
<protein>
    <recommendedName>
        <fullName evidence="2">DUF6199 domain-containing protein</fullName>
    </recommendedName>
</protein>
<keyword evidence="1" id="KW-1133">Transmembrane helix</keyword>
<evidence type="ECO:0000256" key="1">
    <source>
        <dbReference type="SAM" id="Phobius"/>
    </source>
</evidence>
<dbReference type="InterPro" id="IPR045679">
    <property type="entry name" value="DUF6199"/>
</dbReference>
<feature type="transmembrane region" description="Helical" evidence="1">
    <location>
        <begin position="53"/>
        <end position="75"/>
    </location>
</feature>
<comment type="caution">
    <text evidence="3">The sequence shown here is derived from an EMBL/GenBank/DDBJ whole genome shotgun (WGS) entry which is preliminary data.</text>
</comment>
<keyword evidence="1" id="KW-0472">Membrane</keyword>
<name>A0A482TMC6_9EURY</name>
<feature type="domain" description="DUF6199" evidence="2">
    <location>
        <begin position="11"/>
        <end position="68"/>
    </location>
</feature>
<reference evidence="3 4" key="1">
    <citation type="submission" date="2018-12" db="EMBL/GenBank/DDBJ databases">
        <title>Genome analysis provides insights into bioremediation potentialities of Halogeometricum borinquense strain N11.</title>
        <authorList>
            <person name="Najjari A."/>
            <person name="Youssef N."/>
            <person name="Fhoula I."/>
            <person name="Ben Dhia O."/>
            <person name="Mahjoubi M."/>
            <person name="Ouzari H.I."/>
            <person name="Cherif A."/>
        </authorList>
    </citation>
    <scope>NUCLEOTIDE SEQUENCE [LARGE SCALE GENOMIC DNA]</scope>
    <source>
        <strain evidence="3 4">N11</strain>
    </source>
</reference>
<organism evidence="3 4">
    <name type="scientific">Halogeometricum borinquense</name>
    <dbReference type="NCBI Taxonomy" id="60847"/>
    <lineage>
        <taxon>Archaea</taxon>
        <taxon>Methanobacteriati</taxon>
        <taxon>Methanobacteriota</taxon>
        <taxon>Stenosarchaea group</taxon>
        <taxon>Halobacteria</taxon>
        <taxon>Halobacteriales</taxon>
        <taxon>Haloferacaceae</taxon>
        <taxon>Halogeometricum</taxon>
    </lineage>
</organism>
<proteinExistence type="predicted"/>